<dbReference type="PROSITE" id="PS00211">
    <property type="entry name" value="ABC_TRANSPORTER_1"/>
    <property type="match status" value="1"/>
</dbReference>
<keyword evidence="4 6" id="KW-0067">ATP-binding</keyword>
<dbReference type="GO" id="GO:0016887">
    <property type="term" value="F:ATP hydrolysis activity"/>
    <property type="evidence" value="ECO:0007669"/>
    <property type="project" value="InterPro"/>
</dbReference>
<gene>
    <name evidence="6" type="ORF">GCM10010387_18600</name>
</gene>
<evidence type="ECO:0000256" key="4">
    <source>
        <dbReference type="ARBA" id="ARBA00022840"/>
    </source>
</evidence>
<dbReference type="SMART" id="SM00382">
    <property type="entry name" value="AAA"/>
    <property type="match status" value="1"/>
</dbReference>
<keyword evidence="7" id="KW-1185">Reference proteome</keyword>
<dbReference type="PANTHER" id="PTHR43335">
    <property type="entry name" value="ABC TRANSPORTER, ATP-BINDING PROTEIN"/>
    <property type="match status" value="1"/>
</dbReference>
<accession>A0A918PXF2</accession>
<evidence type="ECO:0000259" key="5">
    <source>
        <dbReference type="PROSITE" id="PS50893"/>
    </source>
</evidence>
<dbReference type="EMBL" id="BMWG01000003">
    <property type="protein sequence ID" value="GGZ25357.1"/>
    <property type="molecule type" value="Genomic_DNA"/>
</dbReference>
<organism evidence="6 7">
    <name type="scientific">Streptomyces inusitatus</name>
    <dbReference type="NCBI Taxonomy" id="68221"/>
    <lineage>
        <taxon>Bacteria</taxon>
        <taxon>Bacillati</taxon>
        <taxon>Actinomycetota</taxon>
        <taxon>Actinomycetes</taxon>
        <taxon>Kitasatosporales</taxon>
        <taxon>Streptomycetaceae</taxon>
        <taxon>Streptomyces</taxon>
    </lineage>
</organism>
<dbReference type="Gene3D" id="3.40.50.300">
    <property type="entry name" value="P-loop containing nucleotide triphosphate hydrolases"/>
    <property type="match status" value="1"/>
</dbReference>
<evidence type="ECO:0000256" key="2">
    <source>
        <dbReference type="ARBA" id="ARBA00022448"/>
    </source>
</evidence>
<evidence type="ECO:0000313" key="6">
    <source>
        <dbReference type="EMBL" id="GGZ25357.1"/>
    </source>
</evidence>
<proteinExistence type="inferred from homology"/>
<sequence length="259" mass="27704">MLTESGSVMPTVELDSVSYSYGRSRPAVLNSLSYSVPDGFTVLLGPNGAGKSTALRLACGLNQPRTGAVRLGELPSHDRRFLRRVAWMPQQITAMTGLTAREQVAYTGWLKGMSRSSAWEAAATALAKVQLRDQSDVKTRHLSGGQLRRVGVASALVHGAGTLLLDEPTAGMDPTQRRVFRDLVLRLATDDVRVLMSTHDIADLADEANHVTVLVNGRITYNGSADGFLAHAPEGSSEARRAEFAYTALTGSAEGTPLL</sequence>
<dbReference type="PROSITE" id="PS50893">
    <property type="entry name" value="ABC_TRANSPORTER_2"/>
    <property type="match status" value="1"/>
</dbReference>
<dbReference type="SUPFAM" id="SSF52540">
    <property type="entry name" value="P-loop containing nucleoside triphosphate hydrolases"/>
    <property type="match status" value="1"/>
</dbReference>
<comment type="caution">
    <text evidence="6">The sequence shown here is derived from an EMBL/GenBank/DDBJ whole genome shotgun (WGS) entry which is preliminary data.</text>
</comment>
<name>A0A918PXF2_9ACTN</name>
<protein>
    <submittedName>
        <fullName evidence="6">ABC transporter ATP-binding protein</fullName>
    </submittedName>
</protein>
<dbReference type="GO" id="GO:0005524">
    <property type="term" value="F:ATP binding"/>
    <property type="evidence" value="ECO:0007669"/>
    <property type="project" value="UniProtKB-KW"/>
</dbReference>
<dbReference type="AlphaFoldDB" id="A0A918PXF2"/>
<comment type="similarity">
    <text evidence="1">Belongs to the ABC transporter superfamily.</text>
</comment>
<dbReference type="InterPro" id="IPR003439">
    <property type="entry name" value="ABC_transporter-like_ATP-bd"/>
</dbReference>
<dbReference type="PANTHER" id="PTHR43335:SF2">
    <property type="entry name" value="ABC TRANSPORTER, ATP-BINDING PROTEIN"/>
    <property type="match status" value="1"/>
</dbReference>
<dbReference type="InterPro" id="IPR003593">
    <property type="entry name" value="AAA+_ATPase"/>
</dbReference>
<feature type="domain" description="ABC transporter" evidence="5">
    <location>
        <begin position="12"/>
        <end position="241"/>
    </location>
</feature>
<reference evidence="6" key="2">
    <citation type="submission" date="2020-09" db="EMBL/GenBank/DDBJ databases">
        <authorList>
            <person name="Sun Q."/>
            <person name="Ohkuma M."/>
        </authorList>
    </citation>
    <scope>NUCLEOTIDE SEQUENCE</scope>
    <source>
        <strain evidence="6">JCM 4988</strain>
    </source>
</reference>
<evidence type="ECO:0000256" key="3">
    <source>
        <dbReference type="ARBA" id="ARBA00022741"/>
    </source>
</evidence>
<keyword evidence="2" id="KW-0813">Transport</keyword>
<dbReference type="RefSeq" id="WP_229868924.1">
    <property type="nucleotide sequence ID" value="NZ_BMWG01000003.1"/>
</dbReference>
<dbReference type="Pfam" id="PF00005">
    <property type="entry name" value="ABC_tran"/>
    <property type="match status" value="1"/>
</dbReference>
<dbReference type="Proteomes" id="UP000630936">
    <property type="component" value="Unassembled WGS sequence"/>
</dbReference>
<evidence type="ECO:0000313" key="7">
    <source>
        <dbReference type="Proteomes" id="UP000630936"/>
    </source>
</evidence>
<dbReference type="InterPro" id="IPR027417">
    <property type="entry name" value="P-loop_NTPase"/>
</dbReference>
<dbReference type="InterPro" id="IPR017871">
    <property type="entry name" value="ABC_transporter-like_CS"/>
</dbReference>
<reference evidence="6" key="1">
    <citation type="journal article" date="2014" name="Int. J. Syst. Evol. Microbiol.">
        <title>Complete genome sequence of Corynebacterium casei LMG S-19264T (=DSM 44701T), isolated from a smear-ripened cheese.</title>
        <authorList>
            <consortium name="US DOE Joint Genome Institute (JGI-PGF)"/>
            <person name="Walter F."/>
            <person name="Albersmeier A."/>
            <person name="Kalinowski J."/>
            <person name="Ruckert C."/>
        </authorList>
    </citation>
    <scope>NUCLEOTIDE SEQUENCE</scope>
    <source>
        <strain evidence="6">JCM 4988</strain>
    </source>
</reference>
<keyword evidence="3" id="KW-0547">Nucleotide-binding</keyword>
<evidence type="ECO:0000256" key="1">
    <source>
        <dbReference type="ARBA" id="ARBA00005417"/>
    </source>
</evidence>